<evidence type="ECO:0000256" key="2">
    <source>
        <dbReference type="ARBA" id="ARBA00022679"/>
    </source>
</evidence>
<dbReference type="Gene3D" id="3.40.50.2000">
    <property type="entry name" value="Glycogen Phosphorylase B"/>
    <property type="match status" value="2"/>
</dbReference>
<keyword evidence="1" id="KW-0328">Glycosyltransferase</keyword>
<dbReference type="PANTHER" id="PTHR45947:SF3">
    <property type="entry name" value="SULFOQUINOVOSYL TRANSFERASE SQD2"/>
    <property type="match status" value="1"/>
</dbReference>
<dbReference type="Proteomes" id="UP001501676">
    <property type="component" value="Unassembled WGS sequence"/>
</dbReference>
<gene>
    <name evidence="5" type="ORF">GCM10020369_80330</name>
</gene>
<evidence type="ECO:0000313" key="6">
    <source>
        <dbReference type="Proteomes" id="UP001501676"/>
    </source>
</evidence>
<name>A0ABP6TCA9_9ACTN</name>
<protein>
    <submittedName>
        <fullName evidence="5">Glycosyltransferase</fullName>
    </submittedName>
</protein>
<dbReference type="EMBL" id="BAAAYN010000075">
    <property type="protein sequence ID" value="GAA3398048.1"/>
    <property type="molecule type" value="Genomic_DNA"/>
</dbReference>
<organism evidence="5 6">
    <name type="scientific">Cryptosporangium minutisporangium</name>
    <dbReference type="NCBI Taxonomy" id="113569"/>
    <lineage>
        <taxon>Bacteria</taxon>
        <taxon>Bacillati</taxon>
        <taxon>Actinomycetota</taxon>
        <taxon>Actinomycetes</taxon>
        <taxon>Cryptosporangiales</taxon>
        <taxon>Cryptosporangiaceae</taxon>
        <taxon>Cryptosporangium</taxon>
    </lineage>
</organism>
<keyword evidence="2" id="KW-0808">Transferase</keyword>
<dbReference type="InterPro" id="IPR050194">
    <property type="entry name" value="Glycosyltransferase_grp1"/>
</dbReference>
<evidence type="ECO:0000259" key="3">
    <source>
        <dbReference type="Pfam" id="PF00534"/>
    </source>
</evidence>
<evidence type="ECO:0000313" key="5">
    <source>
        <dbReference type="EMBL" id="GAA3398048.1"/>
    </source>
</evidence>
<dbReference type="Pfam" id="PF00534">
    <property type="entry name" value="Glycos_transf_1"/>
    <property type="match status" value="1"/>
</dbReference>
<evidence type="ECO:0000256" key="1">
    <source>
        <dbReference type="ARBA" id="ARBA00022676"/>
    </source>
</evidence>
<dbReference type="Pfam" id="PF13579">
    <property type="entry name" value="Glyco_trans_4_4"/>
    <property type="match status" value="1"/>
</dbReference>
<dbReference type="PANTHER" id="PTHR45947">
    <property type="entry name" value="SULFOQUINOVOSYL TRANSFERASE SQD2"/>
    <property type="match status" value="1"/>
</dbReference>
<evidence type="ECO:0000259" key="4">
    <source>
        <dbReference type="Pfam" id="PF13579"/>
    </source>
</evidence>
<accession>A0ABP6TCA9</accession>
<dbReference type="InterPro" id="IPR001296">
    <property type="entry name" value="Glyco_trans_1"/>
</dbReference>
<dbReference type="SUPFAM" id="SSF53756">
    <property type="entry name" value="UDP-Glycosyltransferase/glycogen phosphorylase"/>
    <property type="match status" value="1"/>
</dbReference>
<feature type="domain" description="Glycosyl transferase family 1" evidence="3">
    <location>
        <begin position="156"/>
        <end position="313"/>
    </location>
</feature>
<keyword evidence="6" id="KW-1185">Reference proteome</keyword>
<sequence>MTGGYLYHRRVADRAAANDARLDFVSVPTWPFPLPVAAGPRLLRELTEKRPDAILLDSIAAAFVGPWLPRKNLPPLVGMLHQPPGGIDYDGLRRYAQKLLDQRAYRFASRLLIASDDLAETLRRSGMPADLLRVVPPGRNPADDPVPPDGDLRRGRRAAVLSVGNWVERKGLLDLLEAVAVLPPDAVTLHLVGDPDVDPDYAARVRVRLKEPDLDGRVVVHGLKTPAEVVGFYRAADVFALASVREPYGTVYGEAMAAGLPVVGWNAGNLPHLARDGVEGFAVPPGDREALAEALRTLAFDDAARERMAAAASTRSESFPNWDDTARVLFTEIRAVVEETRT</sequence>
<dbReference type="InterPro" id="IPR028098">
    <property type="entry name" value="Glyco_trans_4-like_N"/>
</dbReference>
<comment type="caution">
    <text evidence="5">The sequence shown here is derived from an EMBL/GenBank/DDBJ whole genome shotgun (WGS) entry which is preliminary data.</text>
</comment>
<feature type="domain" description="Glycosyltransferase subfamily 4-like N-terminal" evidence="4">
    <location>
        <begin position="16"/>
        <end position="138"/>
    </location>
</feature>
<proteinExistence type="predicted"/>
<reference evidence="6" key="1">
    <citation type="journal article" date="2019" name="Int. J. Syst. Evol. Microbiol.">
        <title>The Global Catalogue of Microorganisms (GCM) 10K type strain sequencing project: providing services to taxonomists for standard genome sequencing and annotation.</title>
        <authorList>
            <consortium name="The Broad Institute Genomics Platform"/>
            <consortium name="The Broad Institute Genome Sequencing Center for Infectious Disease"/>
            <person name="Wu L."/>
            <person name="Ma J."/>
        </authorList>
    </citation>
    <scope>NUCLEOTIDE SEQUENCE [LARGE SCALE GENOMIC DNA]</scope>
    <source>
        <strain evidence="6">JCM 9458</strain>
    </source>
</reference>